<dbReference type="AlphaFoldDB" id="A0A3P7M0B8"/>
<evidence type="ECO:0000313" key="3">
    <source>
        <dbReference type="Proteomes" id="UP000281553"/>
    </source>
</evidence>
<feature type="coiled-coil region" evidence="1">
    <location>
        <begin position="301"/>
        <end position="345"/>
    </location>
</feature>
<reference evidence="2 3" key="1">
    <citation type="submission" date="2018-11" db="EMBL/GenBank/DDBJ databases">
        <authorList>
            <consortium name="Pathogen Informatics"/>
        </authorList>
    </citation>
    <scope>NUCLEOTIDE SEQUENCE [LARGE SCALE GENOMIC DNA]</scope>
</reference>
<dbReference type="PANTHER" id="PTHR12484:SF4">
    <property type="entry name" value="A-KINASE ANCHOR PROTEIN 17A"/>
    <property type="match status" value="1"/>
</dbReference>
<organism evidence="2 3">
    <name type="scientific">Dibothriocephalus latus</name>
    <name type="common">Fish tapeworm</name>
    <name type="synonym">Diphyllobothrium latum</name>
    <dbReference type="NCBI Taxonomy" id="60516"/>
    <lineage>
        <taxon>Eukaryota</taxon>
        <taxon>Metazoa</taxon>
        <taxon>Spiralia</taxon>
        <taxon>Lophotrochozoa</taxon>
        <taxon>Platyhelminthes</taxon>
        <taxon>Cestoda</taxon>
        <taxon>Eucestoda</taxon>
        <taxon>Diphyllobothriidea</taxon>
        <taxon>Diphyllobothriidae</taxon>
        <taxon>Dibothriocephalus</taxon>
    </lineage>
</organism>
<proteinExistence type="predicted"/>
<dbReference type="Proteomes" id="UP000281553">
    <property type="component" value="Unassembled WGS sequence"/>
</dbReference>
<evidence type="ECO:0000256" key="1">
    <source>
        <dbReference type="SAM" id="Coils"/>
    </source>
</evidence>
<name>A0A3P7M0B8_DIBLA</name>
<dbReference type="EMBL" id="UYRU01067017">
    <property type="protein sequence ID" value="VDN16773.1"/>
    <property type="molecule type" value="Genomic_DNA"/>
</dbReference>
<sequence length="402" mass="44909">MLSVEKEACLRERNLLQDFCPAHDLFLKPVCKVNIAVQLPGLQSQGKSLSTWELADKLRQLCPSLLSPPTQLKVLRATVEFRIKLSGFPQALRVRATEAQIDCPRRHDWDAFFPDAPRSTNSALGSISKSSWPSTQILKEVFEIYGKIRRVDIPMLDPVQNPQLLANLEVPPDGIESNVEASDSALKGASTGFGKITPAVIKPLAPADLDGTSGGLTSDTSAFSAAGSPLTFRAYLQYVDYSGFSNAMESLRGMKLVYAPKRPLQSTQPSEQSYFSAEIQVDFDRTKHLSDDCVKRRDVARQRLDERIQRRRAAAELAEAKRQRLAREAEELAAKRKQEAEAEEKYRIKKDILMQQKFLLEGRRTLIAGRRAAAIRVISAVLHQLSVSRNCRFPSGNVYLDK</sequence>
<dbReference type="InterPro" id="IPR056852">
    <property type="entry name" value="AK17A/B"/>
</dbReference>
<keyword evidence="3" id="KW-1185">Reference proteome</keyword>
<evidence type="ECO:0000313" key="2">
    <source>
        <dbReference type="EMBL" id="VDN16773.1"/>
    </source>
</evidence>
<gene>
    <name evidence="2" type="ORF">DILT_LOCUS12604</name>
</gene>
<protein>
    <submittedName>
        <fullName evidence="2">Uncharacterized protein</fullName>
    </submittedName>
</protein>
<dbReference type="Pfam" id="PF25015">
    <property type="entry name" value="RBD_AKAP-17A"/>
    <property type="match status" value="3"/>
</dbReference>
<dbReference type="OrthoDB" id="1918237at2759"/>
<dbReference type="PANTHER" id="PTHR12484">
    <property type="entry name" value="B-LYMPHOCYTE ANTIGEN-RELATED"/>
    <property type="match status" value="1"/>
</dbReference>
<keyword evidence="1" id="KW-0175">Coiled coil</keyword>
<accession>A0A3P7M0B8</accession>